<dbReference type="EMBL" id="SJPU01000001">
    <property type="protein sequence ID" value="TWU18867.1"/>
    <property type="molecule type" value="Genomic_DNA"/>
</dbReference>
<evidence type="ECO:0000313" key="2">
    <source>
        <dbReference type="Proteomes" id="UP000319908"/>
    </source>
</evidence>
<evidence type="ECO:0000313" key="1">
    <source>
        <dbReference type="EMBL" id="TWU18867.1"/>
    </source>
</evidence>
<protein>
    <submittedName>
        <fullName evidence="1">Uncharacterized protein</fullName>
    </submittedName>
</protein>
<dbReference type="PIRSF" id="PIRSF029416">
    <property type="entry name" value="UCP029416_PTP"/>
    <property type="match status" value="1"/>
</dbReference>
<gene>
    <name evidence="1" type="ORF">Poly21_10340</name>
</gene>
<sequence>MLFLYGKKQWRSLTAEAINRSDDRISVRSRGTARGATQTTRASDIVWAEVMLVMEGKCRQRILADHPSESMFNSVHVLDISDDYQFMDDELVGLVKSAAEPIIAALVRS</sequence>
<proteinExistence type="predicted"/>
<name>A0A5C6C4F3_9BACT</name>
<dbReference type="Proteomes" id="UP000319908">
    <property type="component" value="Unassembled WGS sequence"/>
</dbReference>
<accession>A0A5C6C4F3</accession>
<organism evidence="1 2">
    <name type="scientific">Allorhodopirellula heiligendammensis</name>
    <dbReference type="NCBI Taxonomy" id="2714739"/>
    <lineage>
        <taxon>Bacteria</taxon>
        <taxon>Pseudomonadati</taxon>
        <taxon>Planctomycetota</taxon>
        <taxon>Planctomycetia</taxon>
        <taxon>Pirellulales</taxon>
        <taxon>Pirellulaceae</taxon>
        <taxon>Allorhodopirellula</taxon>
    </lineage>
</organism>
<dbReference type="AlphaFoldDB" id="A0A5C6C4F3"/>
<dbReference type="SUPFAM" id="SSF52788">
    <property type="entry name" value="Phosphotyrosine protein phosphatases I"/>
    <property type="match status" value="1"/>
</dbReference>
<dbReference type="InterPro" id="IPR016919">
    <property type="entry name" value="UCP029416_PTP"/>
</dbReference>
<comment type="caution">
    <text evidence="1">The sequence shown here is derived from an EMBL/GenBank/DDBJ whole genome shotgun (WGS) entry which is preliminary data.</text>
</comment>
<keyword evidence="2" id="KW-1185">Reference proteome</keyword>
<reference evidence="1 2" key="1">
    <citation type="journal article" date="2020" name="Antonie Van Leeuwenhoek">
        <title>Rhodopirellula heiligendammensis sp. nov., Rhodopirellula pilleata sp. nov., and Rhodopirellula solitaria sp. nov. isolated from natural or artificial marine surfaces in Northern Germany and California, USA, and emended description of the genus Rhodopirellula.</title>
        <authorList>
            <person name="Kallscheuer N."/>
            <person name="Wiegand S."/>
            <person name="Jogler M."/>
            <person name="Boedeker C."/>
            <person name="Peeters S.H."/>
            <person name="Rast P."/>
            <person name="Heuer A."/>
            <person name="Jetten M.S.M."/>
            <person name="Rohde M."/>
            <person name="Jogler C."/>
        </authorList>
    </citation>
    <scope>NUCLEOTIDE SEQUENCE [LARGE SCALE GENOMIC DNA]</scope>
    <source>
        <strain evidence="1 2">Poly21</strain>
    </source>
</reference>
<dbReference type="InterPro" id="IPR036196">
    <property type="entry name" value="Ptyr_pPase_sf"/>
</dbReference>